<keyword evidence="2" id="KW-1185">Reference proteome</keyword>
<name>A0A1S6IYJ5_9FIRM</name>
<evidence type="ECO:0000313" key="1">
    <source>
        <dbReference type="EMBL" id="AQS59838.1"/>
    </source>
</evidence>
<dbReference type="STRING" id="1833852.B0537_12545"/>
<sequence>MSMTNAAAILQDQLKRVKFRMQILDLIEDRLREMKALAQRVAWHDLNQGEIDIIQKRVNELAGEITFLERLEAPDLIH</sequence>
<reference evidence="1 2" key="1">
    <citation type="journal article" date="2016" name="Int. J. Syst. Evol. Microbiol.">
        <title>Desulfotomaculum ferrireducens sp. nov., a moderately thermophilic sulfate-reducing and dissimilatory Fe(III)-reducing bacterium isolated from compost.</title>
        <authorList>
            <person name="Yang G."/>
            <person name="Guo J."/>
            <person name="Zhuang L."/>
            <person name="Yuan Y."/>
            <person name="Zhou S."/>
        </authorList>
    </citation>
    <scope>NUCLEOTIDE SEQUENCE [LARGE SCALE GENOMIC DNA]</scope>
    <source>
        <strain evidence="1 2">GSS09</strain>
    </source>
</reference>
<evidence type="ECO:0000313" key="2">
    <source>
        <dbReference type="Proteomes" id="UP000189464"/>
    </source>
</evidence>
<dbReference type="Proteomes" id="UP000189464">
    <property type="component" value="Chromosome"/>
</dbReference>
<dbReference type="AlphaFoldDB" id="A0A1S6IYJ5"/>
<protein>
    <submittedName>
        <fullName evidence="1">Uncharacterized protein</fullName>
    </submittedName>
</protein>
<accession>A0A1S6IYJ5</accession>
<organism evidence="1 2">
    <name type="scientific">Desulforamulus ferrireducens</name>
    <dbReference type="NCBI Taxonomy" id="1833852"/>
    <lineage>
        <taxon>Bacteria</taxon>
        <taxon>Bacillati</taxon>
        <taxon>Bacillota</taxon>
        <taxon>Clostridia</taxon>
        <taxon>Eubacteriales</taxon>
        <taxon>Peptococcaceae</taxon>
        <taxon>Desulforamulus</taxon>
    </lineage>
</organism>
<gene>
    <name evidence="1" type="ORF">B0537_12545</name>
</gene>
<proteinExistence type="predicted"/>
<dbReference type="KEGG" id="dfg:B0537_12545"/>
<dbReference type="EMBL" id="CP019698">
    <property type="protein sequence ID" value="AQS59838.1"/>
    <property type="molecule type" value="Genomic_DNA"/>
</dbReference>